<name>A0A9Q1Q4C8_9CARY</name>
<reference evidence="2" key="1">
    <citation type="submission" date="2022-04" db="EMBL/GenBank/DDBJ databases">
        <title>Carnegiea gigantea Genome sequencing and assembly v2.</title>
        <authorList>
            <person name="Copetti D."/>
            <person name="Sanderson M.J."/>
            <person name="Burquez A."/>
            <person name="Wojciechowski M.F."/>
        </authorList>
    </citation>
    <scope>NUCLEOTIDE SEQUENCE</scope>
    <source>
        <strain evidence="2">SGP5-SGP5p</strain>
        <tissue evidence="2">Aerial part</tissue>
    </source>
</reference>
<proteinExistence type="predicted"/>
<organism evidence="2 3">
    <name type="scientific">Carnegiea gigantea</name>
    <dbReference type="NCBI Taxonomy" id="171969"/>
    <lineage>
        <taxon>Eukaryota</taxon>
        <taxon>Viridiplantae</taxon>
        <taxon>Streptophyta</taxon>
        <taxon>Embryophyta</taxon>
        <taxon>Tracheophyta</taxon>
        <taxon>Spermatophyta</taxon>
        <taxon>Magnoliopsida</taxon>
        <taxon>eudicotyledons</taxon>
        <taxon>Gunneridae</taxon>
        <taxon>Pentapetalae</taxon>
        <taxon>Caryophyllales</taxon>
        <taxon>Cactineae</taxon>
        <taxon>Cactaceae</taxon>
        <taxon>Cactoideae</taxon>
        <taxon>Echinocereeae</taxon>
        <taxon>Carnegiea</taxon>
    </lineage>
</organism>
<feature type="compositionally biased region" description="Polar residues" evidence="1">
    <location>
        <begin position="142"/>
        <end position="167"/>
    </location>
</feature>
<dbReference type="Proteomes" id="UP001153076">
    <property type="component" value="Unassembled WGS sequence"/>
</dbReference>
<sequence>MGFAHWCSISISFGSHLAKSLSIMVFPYFFSTEEMTLNVLGTFNWRLRRATRPPRLLSEDYHDLYLYFILADAEEAAHDFHIPELVQAIFYAIVVNKALELGVLRRSLVEDLKSALIGLRNNILIAHRPGPVAPGVGPMPANSQEESTGSNDTTSPSSDMTTNNGTQAGKDENYYAPEDRSRAHG</sequence>
<keyword evidence="3" id="KW-1185">Reference proteome</keyword>
<dbReference type="EMBL" id="JAKOGI010000908">
    <property type="protein sequence ID" value="KAJ8429312.1"/>
    <property type="molecule type" value="Genomic_DNA"/>
</dbReference>
<accession>A0A9Q1Q4C8</accession>
<evidence type="ECO:0000256" key="1">
    <source>
        <dbReference type="SAM" id="MobiDB-lite"/>
    </source>
</evidence>
<feature type="region of interest" description="Disordered" evidence="1">
    <location>
        <begin position="134"/>
        <end position="185"/>
    </location>
</feature>
<evidence type="ECO:0000313" key="3">
    <source>
        <dbReference type="Proteomes" id="UP001153076"/>
    </source>
</evidence>
<feature type="compositionally biased region" description="Basic and acidic residues" evidence="1">
    <location>
        <begin position="169"/>
        <end position="185"/>
    </location>
</feature>
<evidence type="ECO:0000313" key="2">
    <source>
        <dbReference type="EMBL" id="KAJ8429312.1"/>
    </source>
</evidence>
<comment type="caution">
    <text evidence="2">The sequence shown here is derived from an EMBL/GenBank/DDBJ whole genome shotgun (WGS) entry which is preliminary data.</text>
</comment>
<protein>
    <submittedName>
        <fullName evidence="2">Uncharacterized protein</fullName>
    </submittedName>
</protein>
<gene>
    <name evidence="2" type="ORF">Cgig2_025068</name>
</gene>
<dbReference type="AlphaFoldDB" id="A0A9Q1Q4C8"/>